<dbReference type="EMBL" id="CM042047">
    <property type="protein sequence ID" value="KAI3770257.1"/>
    <property type="molecule type" value="Genomic_DNA"/>
</dbReference>
<organism evidence="1 2">
    <name type="scientific">Arctium lappa</name>
    <name type="common">Greater burdock</name>
    <name type="synonym">Lappa major</name>
    <dbReference type="NCBI Taxonomy" id="4217"/>
    <lineage>
        <taxon>Eukaryota</taxon>
        <taxon>Viridiplantae</taxon>
        <taxon>Streptophyta</taxon>
        <taxon>Embryophyta</taxon>
        <taxon>Tracheophyta</taxon>
        <taxon>Spermatophyta</taxon>
        <taxon>Magnoliopsida</taxon>
        <taxon>eudicotyledons</taxon>
        <taxon>Gunneridae</taxon>
        <taxon>Pentapetalae</taxon>
        <taxon>asterids</taxon>
        <taxon>campanulids</taxon>
        <taxon>Asterales</taxon>
        <taxon>Asteraceae</taxon>
        <taxon>Carduoideae</taxon>
        <taxon>Cardueae</taxon>
        <taxon>Arctiinae</taxon>
        <taxon>Arctium</taxon>
    </lineage>
</organism>
<protein>
    <submittedName>
        <fullName evidence="1">Uncharacterized protein</fullName>
    </submittedName>
</protein>
<sequence>MVNFLEGMDKDLFRSVNVGPHIPMVLVPRVPATADTAEIPAYYEKKTTNFTDEETNMMDNDSKAIRLLIMAIPNDIFQELDSCKTAKEIWDQLLNQLEGGLQTQKNRRNLCINEYHDFHALPKEILHQTYSRFNILINKCRKFGVIRTKEENNVLFLKSLNKEWSQLSMSIQANQDLESWSLTDIYGTLVAHEKEVMKQKSKLSLGGPLALVSKQISKENNCEESQKSLETKRRSKKVLMAEENHSDSDSEDDINAFAKSLALITHQFNKKFGKKVLEGRRANEERRNPERRFLQDGVRFQQEPRFTPYSDQKGTNFNNNDATQQSRPQHSFQPRYPQPQRYFKPQEQKPETSTATLPTNQNDGRCFRCGKIGHFSANCRGKLVKDQDYYKNKYKYNVKERVLVAKMEDWLSDSTSDGEEEPTNLCGMAFSDGNQTNGASEDNSEKVNSLYTSDSDPEIDAFKLINELQDLEQKFREEKKKREQVTKELIFFKREKNLLESEKKEIFLEKTKLEETHKQKEKSFSEEIRKIEKVLKGKEKEVKKSEYERLNSIALTKFFQKEREILHQSLDRKNLRIKSYVNAQGVFDKVKTQMDSQGLGFNELNSFTGLEKLHFLPLSVWERSKALKIKEETSEVVFTKPQSNDPKEIFIFDAFISNESETSETSTSENESQSSLNPNAPLYSPKSDENIRTTFEDDVKKIWKENVMEDLKRKESMKRIIKVSRTKEIEKPIENQSMPIWYLDSGCSRHMTGNKELLSSFKAKSGGVVTFGDNVQGQIKGYESGQELLRADRKGNLYRMNFTKINDTDSEKLCLVSLNSEEVWLWHKKFLHLNFYSLDKLVKLNLVKGLPSLKFNKDHLCSACEMGKMKRSSHKTKSENNYPRPLHMLHVDLCGPISIQSLAEEGITPKFSAARFPQQNGVVERKNRTLVEAARTMLAGSDLSTNFWAEAVATACFTQNRATIVKRFQKTSYELINNRKPNVKYFHVFGCRCYILNDRESLGKFDKKDDEGKFIGYSLASKAFRVINLRTRTIQESINITFDDNKSSEQQESLSTPISESSRESELNRIFEDFFDEDNPEVIFRDRPRENSEGPQETGTTLSGPSKLTPSISPNSDKQSESEEVEDQKNDDQGVSEVTPETNSEEIQESASPTRETTSEPLNSTTEISPTVISEVQTPPQIFAPISRWIKDHPFDQITGSSSEGVKTRSATINECFYVNFLSIIEPKKVKEALEDPHWIFAMQDELQEFVRNKVWTLVPLPKGKFAIGTKWVFRNKKDEDGIIIRKKARLVAKGYCQKEGIDYDETFATVARLEAIRIFLAYVAHKGFKVYQMDVKSAFLHDHAECKLDRKSTSGCCQLLGNKLVSWSSKKQNCVSTSTAEAEYVAAASCCSQVI</sequence>
<keyword evidence="2" id="KW-1185">Reference proteome</keyword>
<proteinExistence type="predicted"/>
<accession>A0ACB9FGQ7</accession>
<evidence type="ECO:0000313" key="2">
    <source>
        <dbReference type="Proteomes" id="UP001055879"/>
    </source>
</evidence>
<gene>
    <name evidence="1" type="ORF">L6452_01384</name>
</gene>
<reference evidence="2" key="1">
    <citation type="journal article" date="2022" name="Mol. Ecol. Resour.">
        <title>The genomes of chicory, endive, great burdock and yacon provide insights into Asteraceae palaeo-polyploidization history and plant inulin production.</title>
        <authorList>
            <person name="Fan W."/>
            <person name="Wang S."/>
            <person name="Wang H."/>
            <person name="Wang A."/>
            <person name="Jiang F."/>
            <person name="Liu H."/>
            <person name="Zhao H."/>
            <person name="Xu D."/>
            <person name="Zhang Y."/>
        </authorList>
    </citation>
    <scope>NUCLEOTIDE SEQUENCE [LARGE SCALE GENOMIC DNA]</scope>
    <source>
        <strain evidence="2">cv. Niubang</strain>
    </source>
</reference>
<evidence type="ECO:0000313" key="1">
    <source>
        <dbReference type="EMBL" id="KAI3770257.1"/>
    </source>
</evidence>
<reference evidence="1 2" key="2">
    <citation type="journal article" date="2022" name="Mol. Ecol. Resour.">
        <title>The genomes of chicory, endive, great burdock and yacon provide insights into Asteraceae paleo-polyploidization history and plant inulin production.</title>
        <authorList>
            <person name="Fan W."/>
            <person name="Wang S."/>
            <person name="Wang H."/>
            <person name="Wang A."/>
            <person name="Jiang F."/>
            <person name="Liu H."/>
            <person name="Zhao H."/>
            <person name="Xu D."/>
            <person name="Zhang Y."/>
        </authorList>
    </citation>
    <scope>NUCLEOTIDE SEQUENCE [LARGE SCALE GENOMIC DNA]</scope>
    <source>
        <strain evidence="2">cv. Niubang</strain>
    </source>
</reference>
<dbReference type="Proteomes" id="UP001055879">
    <property type="component" value="Linkage Group LG01"/>
</dbReference>
<comment type="caution">
    <text evidence="1">The sequence shown here is derived from an EMBL/GenBank/DDBJ whole genome shotgun (WGS) entry which is preliminary data.</text>
</comment>
<name>A0ACB9FGQ7_ARCLA</name>